<evidence type="ECO:0000313" key="2">
    <source>
        <dbReference type="EMBL" id="KAH3683413.1"/>
    </source>
</evidence>
<gene>
    <name evidence="2" type="ORF">WICPIJ_005632</name>
</gene>
<keyword evidence="1" id="KW-0812">Transmembrane</keyword>
<feature type="transmembrane region" description="Helical" evidence="1">
    <location>
        <begin position="68"/>
        <end position="96"/>
    </location>
</feature>
<evidence type="ECO:0000256" key="1">
    <source>
        <dbReference type="SAM" id="Phobius"/>
    </source>
</evidence>
<organism evidence="2 3">
    <name type="scientific">Wickerhamomyces pijperi</name>
    <name type="common">Yeast</name>
    <name type="synonym">Pichia pijperi</name>
    <dbReference type="NCBI Taxonomy" id="599730"/>
    <lineage>
        <taxon>Eukaryota</taxon>
        <taxon>Fungi</taxon>
        <taxon>Dikarya</taxon>
        <taxon>Ascomycota</taxon>
        <taxon>Saccharomycotina</taxon>
        <taxon>Saccharomycetes</taxon>
        <taxon>Phaffomycetales</taxon>
        <taxon>Wickerhamomycetaceae</taxon>
        <taxon>Wickerhamomyces</taxon>
    </lineage>
</organism>
<evidence type="ECO:0000313" key="3">
    <source>
        <dbReference type="Proteomes" id="UP000774326"/>
    </source>
</evidence>
<dbReference type="AlphaFoldDB" id="A0A9P8Q373"/>
<name>A0A9P8Q373_WICPI</name>
<proteinExistence type="predicted"/>
<reference evidence="2" key="1">
    <citation type="journal article" date="2021" name="Open Biol.">
        <title>Shared evolutionary footprints suggest mitochondrial oxidative damage underlies multiple complex I losses in fungi.</title>
        <authorList>
            <person name="Schikora-Tamarit M.A."/>
            <person name="Marcet-Houben M."/>
            <person name="Nosek J."/>
            <person name="Gabaldon T."/>
        </authorList>
    </citation>
    <scope>NUCLEOTIDE SEQUENCE</scope>
    <source>
        <strain evidence="2">CBS2887</strain>
    </source>
</reference>
<dbReference type="Proteomes" id="UP000774326">
    <property type="component" value="Unassembled WGS sequence"/>
</dbReference>
<dbReference type="EMBL" id="JAEUBG010003142">
    <property type="protein sequence ID" value="KAH3683413.1"/>
    <property type="molecule type" value="Genomic_DNA"/>
</dbReference>
<protein>
    <submittedName>
        <fullName evidence="2">Uncharacterized protein</fullName>
    </submittedName>
</protein>
<keyword evidence="1" id="KW-0472">Membrane</keyword>
<reference evidence="2" key="2">
    <citation type="submission" date="2021-01" db="EMBL/GenBank/DDBJ databases">
        <authorList>
            <person name="Schikora-Tamarit M.A."/>
        </authorList>
    </citation>
    <scope>NUCLEOTIDE SEQUENCE</scope>
    <source>
        <strain evidence="2">CBS2887</strain>
    </source>
</reference>
<keyword evidence="3" id="KW-1185">Reference proteome</keyword>
<comment type="caution">
    <text evidence="2">The sequence shown here is derived from an EMBL/GenBank/DDBJ whole genome shotgun (WGS) entry which is preliminary data.</text>
</comment>
<sequence length="279" mass="29659">MFTQVDVLDQVRHRKVVFNLLDQREQRLLGSAVGVVGVIVVVMVVVVWSEVTAEVLLLVMWLVVWVEWSVVVVVGTVLELVVTFLWELAVVVLLVWEEWLARLVWLLLLVLVLVVVVTMLLVPGWAMTTEALNGTHFSLPTLTAGVFFFLSCCFKVTALDSTADGQCLVSMLELDLEDSTEDGAVEPQAETLGTGAGAKETFSIFGEVAGEGNCICSLDSEALVATSSFGVCGSSAAISDSTGETGVAGVAASKVGVVAPEATTLAYDETLADMLESGL</sequence>
<feature type="transmembrane region" description="Helical" evidence="1">
    <location>
        <begin position="137"/>
        <end position="156"/>
    </location>
</feature>
<feature type="transmembrane region" description="Helical" evidence="1">
    <location>
        <begin position="28"/>
        <end position="48"/>
    </location>
</feature>
<feature type="transmembrane region" description="Helical" evidence="1">
    <location>
        <begin position="103"/>
        <end position="125"/>
    </location>
</feature>
<accession>A0A9P8Q373</accession>
<keyword evidence="1" id="KW-1133">Transmembrane helix</keyword>